<dbReference type="InterPro" id="IPR055439">
    <property type="entry name" value="Beta-prop_EML_1st"/>
</dbReference>
<dbReference type="Pfam" id="PF03451">
    <property type="entry name" value="HELP"/>
    <property type="match status" value="1"/>
</dbReference>
<keyword evidence="4" id="KW-0963">Cytoplasm</keyword>
<evidence type="ECO:0000256" key="10">
    <source>
        <dbReference type="ARBA" id="ARBA00023054"/>
    </source>
</evidence>
<dbReference type="PROSITE" id="PS50082">
    <property type="entry name" value="WD_REPEATS_2"/>
    <property type="match status" value="2"/>
</dbReference>
<dbReference type="FunFam" id="2.130.10.10:FF:000005">
    <property type="entry name" value="Putative echinoderm microtubule-associated protein-like 1"/>
    <property type="match status" value="1"/>
</dbReference>
<dbReference type="GO" id="GO:0008017">
    <property type="term" value="F:microtubule binding"/>
    <property type="evidence" value="ECO:0007669"/>
    <property type="project" value="TreeGrafter"/>
</dbReference>
<dbReference type="PANTHER" id="PTHR13720">
    <property type="entry name" value="WD-40 REPEAT PROTEIN"/>
    <property type="match status" value="1"/>
</dbReference>
<dbReference type="Proteomes" id="UP000694395">
    <property type="component" value="Chromosome 9"/>
</dbReference>
<dbReference type="InterPro" id="IPR036322">
    <property type="entry name" value="WD40_repeat_dom_sf"/>
</dbReference>
<dbReference type="Ensembl" id="ENSOMYT00000004655.2">
    <property type="protein sequence ID" value="ENSOMYP00000004148.2"/>
    <property type="gene ID" value="ENSOMYG00000002077.2"/>
</dbReference>
<dbReference type="Gene3D" id="2.130.10.10">
    <property type="entry name" value="YVTN repeat-like/Quinoprotein amine dehydrogenase"/>
    <property type="match status" value="2"/>
</dbReference>
<comment type="subcellular location">
    <subcellularLocation>
        <location evidence="1">Cytoplasm</location>
        <location evidence="1">Cytoskeleton</location>
        <location evidence="1">Spindle</location>
    </subcellularLocation>
    <subcellularLocation>
        <location evidence="2">Midbody</location>
    </subcellularLocation>
</comment>
<evidence type="ECO:0000256" key="14">
    <source>
        <dbReference type="SAM" id="MobiDB-lite"/>
    </source>
</evidence>
<keyword evidence="15" id="KW-0812">Transmembrane</keyword>
<keyword evidence="15" id="KW-0472">Membrane</keyword>
<evidence type="ECO:0000256" key="1">
    <source>
        <dbReference type="ARBA" id="ARBA00004186"/>
    </source>
</evidence>
<keyword evidence="5 13" id="KW-0853">WD repeat</keyword>
<feature type="compositionally biased region" description="Pro residues" evidence="14">
    <location>
        <begin position="182"/>
        <end position="193"/>
    </location>
</feature>
<reference evidence="18" key="2">
    <citation type="submission" date="2025-08" db="UniProtKB">
        <authorList>
            <consortium name="Ensembl"/>
        </authorList>
    </citation>
    <scope>IDENTIFICATION</scope>
</reference>
<keyword evidence="9" id="KW-0498">Mitosis</keyword>
<dbReference type="FunFam" id="2.130.10.10:FF:000019">
    <property type="entry name" value="echinoderm microtubule-associated protein-like 4 isoform X2"/>
    <property type="match status" value="1"/>
</dbReference>
<dbReference type="GO" id="GO:0072686">
    <property type="term" value="C:mitotic spindle"/>
    <property type="evidence" value="ECO:0007669"/>
    <property type="project" value="UniProtKB-ARBA"/>
</dbReference>
<keyword evidence="7" id="KW-0493">Microtubule</keyword>
<dbReference type="Pfam" id="PF23409">
    <property type="entry name" value="Beta-prop_EML"/>
    <property type="match status" value="1"/>
</dbReference>
<keyword evidence="12" id="KW-0131">Cell cycle</keyword>
<evidence type="ECO:0000256" key="11">
    <source>
        <dbReference type="ARBA" id="ARBA00023212"/>
    </source>
</evidence>
<dbReference type="GO" id="GO:0000226">
    <property type="term" value="P:microtubule cytoskeleton organization"/>
    <property type="evidence" value="ECO:0007669"/>
    <property type="project" value="TreeGrafter"/>
</dbReference>
<keyword evidence="10" id="KW-0175">Coiled coil</keyword>
<dbReference type="PROSITE" id="PS50294">
    <property type="entry name" value="WD_REPEATS_REGION"/>
    <property type="match status" value="2"/>
</dbReference>
<evidence type="ECO:0000313" key="18">
    <source>
        <dbReference type="Ensembl" id="ENSOMYP00000004148.2"/>
    </source>
</evidence>
<feature type="repeat" description="WD" evidence="13">
    <location>
        <begin position="607"/>
        <end position="641"/>
    </location>
</feature>
<keyword evidence="19" id="KW-1185">Reference proteome</keyword>
<evidence type="ECO:0000259" key="16">
    <source>
        <dbReference type="Pfam" id="PF23409"/>
    </source>
</evidence>
<evidence type="ECO:0000256" key="9">
    <source>
        <dbReference type="ARBA" id="ARBA00022776"/>
    </source>
</evidence>
<dbReference type="InterPro" id="IPR049813">
    <property type="entry name" value="Elp-1-like_TD"/>
</dbReference>
<dbReference type="Pfam" id="PF23414">
    <property type="entry name" value="Beta-prop_EML_2"/>
    <property type="match status" value="1"/>
</dbReference>
<evidence type="ECO:0000259" key="17">
    <source>
        <dbReference type="Pfam" id="PF23414"/>
    </source>
</evidence>
<dbReference type="GeneTree" id="ENSGT00940000159589"/>
<dbReference type="CDD" id="cd21931">
    <property type="entry name" value="TD_EMAP-like"/>
    <property type="match status" value="1"/>
</dbReference>
<proteinExistence type="inferred from homology"/>
<feature type="region of interest" description="Disordered" evidence="14">
    <location>
        <begin position="116"/>
        <end position="199"/>
    </location>
</feature>
<dbReference type="InterPro" id="IPR001680">
    <property type="entry name" value="WD40_rpt"/>
</dbReference>
<keyword evidence="8" id="KW-0677">Repeat</keyword>
<dbReference type="PANTHER" id="PTHR13720:SF15">
    <property type="entry name" value="ECHINODERM MICROTUBULE-ASSOCIATED PROTEIN-LIKE 3"/>
    <property type="match status" value="1"/>
</dbReference>
<feature type="compositionally biased region" description="Polar residues" evidence="14">
    <location>
        <begin position="163"/>
        <end position="178"/>
    </location>
</feature>
<evidence type="ECO:0000256" key="6">
    <source>
        <dbReference type="ARBA" id="ARBA00022618"/>
    </source>
</evidence>
<keyword evidence="6" id="KW-0132">Cell division</keyword>
<dbReference type="SUPFAM" id="SSF50978">
    <property type="entry name" value="WD40 repeat-like"/>
    <property type="match status" value="1"/>
</dbReference>
<reference evidence="18" key="1">
    <citation type="submission" date="2020-07" db="EMBL/GenBank/DDBJ databases">
        <title>A long reads based de novo assembly of the rainbow trout Arlee double haploid line genome.</title>
        <authorList>
            <person name="Gao G."/>
            <person name="Palti Y."/>
        </authorList>
    </citation>
    <scope>NUCLEOTIDE SEQUENCE [LARGE SCALE GENOMIC DNA]</scope>
</reference>
<comment type="similarity">
    <text evidence="3">Belongs to the WD repeat EMAP family.</text>
</comment>
<keyword evidence="15" id="KW-1133">Transmembrane helix</keyword>
<evidence type="ECO:0000256" key="5">
    <source>
        <dbReference type="ARBA" id="ARBA00022574"/>
    </source>
</evidence>
<dbReference type="InterPro" id="IPR050630">
    <property type="entry name" value="WD_repeat_EMAP"/>
</dbReference>
<evidence type="ECO:0000313" key="19">
    <source>
        <dbReference type="Proteomes" id="UP000694395"/>
    </source>
</evidence>
<evidence type="ECO:0000256" key="7">
    <source>
        <dbReference type="ARBA" id="ARBA00022701"/>
    </source>
</evidence>
<dbReference type="SMART" id="SM00320">
    <property type="entry name" value="WD40"/>
    <property type="match status" value="7"/>
</dbReference>
<dbReference type="AlphaFoldDB" id="A0A8C7LRZ3"/>
<dbReference type="InterPro" id="IPR055442">
    <property type="entry name" value="Beta-prop_EML-like_2nd"/>
</dbReference>
<evidence type="ECO:0000256" key="3">
    <source>
        <dbReference type="ARBA" id="ARBA00006489"/>
    </source>
</evidence>
<feature type="domain" description="EML-like second beta-propeller" evidence="17">
    <location>
        <begin position="614"/>
        <end position="888"/>
    </location>
</feature>
<evidence type="ECO:0000256" key="15">
    <source>
        <dbReference type="SAM" id="Phobius"/>
    </source>
</evidence>
<name>A0A8C7LRZ3_ONCMY</name>
<dbReference type="InterPro" id="IPR015943">
    <property type="entry name" value="WD40/YVTN_repeat-like_dom_sf"/>
</dbReference>
<sequence length="928" mass="102835">LRKFAGNVDIDRIIMEKARDALTLEKVNRVSVMEGRLQLQENEITLLKSSLADALRRLPPMCKAPTYDRATQTELTPLGQDQGLDGVPLALTSDIQSLSLEDALPKGISLTEGSQAKLHRIQGLEEDDEEVEKEKDLSRTSSVEEPIHPTTIRSLQREDLQDPNGSTESLSSARQTPISGSPVPPKDLPPSPRSGPLSTILEGQNKPLCVIVSFSSSLFLPDCMAFGDKYPILYACASTDPQCQSIKMFIRGRPITMYVPSNIQNYDDLRMEPPVEKLELDWVYGYRGRDCRANLYLLASGEAVYFIACVVVLYHINNRTQRHYSKHTDCVRCLTIHPDKVRVASGQTAGVDKDGKPLQPYVHIWDSSTLITLQQIGLGTFERGVGSVAFSFADSGAFLCVIDDSNEHMLSVWDCAKGTKHAEVKSTNEAVFTVEFNPNDSTNIITCGKSHVYFWTLSAGSLTKKQGIFGKYKKPKFIQCFVFSLTGDVLTGDSEGNILTWGKSPGDVKTLGKGAKETFQIMRQTRAHDGSVFTLCMLQGGALLSGGGKDRKIIRWSADLAPERECEVKDFGAVRCIADVDGEELLVGTTRNAILRGTFSDGFVAIVQGHVDEMWGLATHPSQDVFLTCGHDRQVCVWNTEEHKLDWCTTLEEYGLCADFCPNGAVVSVGLSTGRWLVLDLQTKDIVSDYTDGNEQLSVMRYSTDGSFLAVGSHDNFIYIYNVTESGRRYSRYGKYAGHIRHGHSSFITHLDWSKDGKYIMSNSGDYEILYWDIAGGCKLLRNRYESKDREWASYTCVLGFHVMGVWLEGSDGTDINALCRSHNERMVAVADDFCKVHLFQYPCPKPKAPNHSYEGHGSHVTNVRFTHCDSHVLSMGGKDTCILQWRVKRGGTGDSGGDRLHSSSSTSTILLNGSWFSLSPDISINKL</sequence>
<dbReference type="GO" id="GO:0030496">
    <property type="term" value="C:midbody"/>
    <property type="evidence" value="ECO:0007669"/>
    <property type="project" value="UniProtKB-SubCell"/>
</dbReference>
<dbReference type="GO" id="GO:0005874">
    <property type="term" value="C:microtubule"/>
    <property type="evidence" value="ECO:0007669"/>
    <property type="project" value="UniProtKB-KW"/>
</dbReference>
<accession>A0A8C7LRZ3</accession>
<dbReference type="InterPro" id="IPR011047">
    <property type="entry name" value="Quinoprotein_ADH-like_sf"/>
</dbReference>
<evidence type="ECO:0000256" key="2">
    <source>
        <dbReference type="ARBA" id="ARBA00004214"/>
    </source>
</evidence>
<evidence type="ECO:0000256" key="12">
    <source>
        <dbReference type="ARBA" id="ARBA00023306"/>
    </source>
</evidence>
<dbReference type="GO" id="GO:0051301">
    <property type="term" value="P:cell division"/>
    <property type="evidence" value="ECO:0007669"/>
    <property type="project" value="UniProtKB-KW"/>
</dbReference>
<protein>
    <submittedName>
        <fullName evidence="18">EMAP like 3</fullName>
    </submittedName>
</protein>
<organism evidence="18 19">
    <name type="scientific">Oncorhynchus mykiss</name>
    <name type="common">Rainbow trout</name>
    <name type="synonym">Salmo gairdneri</name>
    <dbReference type="NCBI Taxonomy" id="8022"/>
    <lineage>
        <taxon>Eukaryota</taxon>
        <taxon>Metazoa</taxon>
        <taxon>Chordata</taxon>
        <taxon>Craniata</taxon>
        <taxon>Vertebrata</taxon>
        <taxon>Euteleostomi</taxon>
        <taxon>Actinopterygii</taxon>
        <taxon>Neopterygii</taxon>
        <taxon>Teleostei</taxon>
        <taxon>Protacanthopterygii</taxon>
        <taxon>Salmoniformes</taxon>
        <taxon>Salmonidae</taxon>
        <taxon>Salmoninae</taxon>
        <taxon>Oncorhynchus</taxon>
    </lineage>
</organism>
<dbReference type="InterPro" id="IPR005108">
    <property type="entry name" value="HELP"/>
</dbReference>
<evidence type="ECO:0000256" key="4">
    <source>
        <dbReference type="ARBA" id="ARBA00022490"/>
    </source>
</evidence>
<evidence type="ECO:0000256" key="8">
    <source>
        <dbReference type="ARBA" id="ARBA00022737"/>
    </source>
</evidence>
<evidence type="ECO:0000256" key="13">
    <source>
        <dbReference type="PROSITE-ProRule" id="PRU00221"/>
    </source>
</evidence>
<keyword evidence="11" id="KW-0206">Cytoskeleton</keyword>
<dbReference type="SUPFAM" id="SSF50998">
    <property type="entry name" value="Quinoprotein alcohol dehydrogenase-like"/>
    <property type="match status" value="1"/>
</dbReference>
<reference evidence="18" key="3">
    <citation type="submission" date="2025-09" db="UniProtKB">
        <authorList>
            <consortium name="Ensembl"/>
        </authorList>
    </citation>
    <scope>IDENTIFICATION</scope>
</reference>
<feature type="transmembrane region" description="Helical" evidence="15">
    <location>
        <begin position="295"/>
        <end position="316"/>
    </location>
</feature>
<feature type="domain" description="EML-like first beta-propeller" evidence="16">
    <location>
        <begin position="320"/>
        <end position="597"/>
    </location>
</feature>
<feature type="repeat" description="WD" evidence="13">
    <location>
        <begin position="741"/>
        <end position="774"/>
    </location>
</feature>